<dbReference type="InterPro" id="IPR007309">
    <property type="entry name" value="TFIIIC_Bblock-bd"/>
</dbReference>
<feature type="region of interest" description="Disordered" evidence="6">
    <location>
        <begin position="716"/>
        <end position="736"/>
    </location>
</feature>
<dbReference type="EMBL" id="MU001804">
    <property type="protein sequence ID" value="KAF2797540.1"/>
    <property type="molecule type" value="Genomic_DNA"/>
</dbReference>
<evidence type="ECO:0000313" key="10">
    <source>
        <dbReference type="Proteomes" id="UP000799757"/>
    </source>
</evidence>
<feature type="domain" description="Transcription factor tau subunit sfc3/Tfc3 C-terminal" evidence="8">
    <location>
        <begin position="1760"/>
        <end position="2185"/>
    </location>
</feature>
<feature type="compositionally biased region" description="Acidic residues" evidence="6">
    <location>
        <begin position="1670"/>
        <end position="1687"/>
    </location>
</feature>
<feature type="region of interest" description="Disordered" evidence="6">
    <location>
        <begin position="1114"/>
        <end position="1152"/>
    </location>
</feature>
<keyword evidence="2" id="KW-0597">Phosphoprotein</keyword>
<feature type="domain" description="B-block binding subunit of TFIIIC" evidence="7">
    <location>
        <begin position="272"/>
        <end position="340"/>
    </location>
</feature>
<evidence type="ECO:0000256" key="3">
    <source>
        <dbReference type="ARBA" id="ARBA00023125"/>
    </source>
</evidence>
<feature type="region of interest" description="Disordered" evidence="6">
    <location>
        <begin position="1601"/>
        <end position="1645"/>
    </location>
</feature>
<feature type="region of interest" description="Disordered" evidence="6">
    <location>
        <begin position="1663"/>
        <end position="1728"/>
    </location>
</feature>
<feature type="region of interest" description="Disordered" evidence="6">
    <location>
        <begin position="1196"/>
        <end position="1219"/>
    </location>
</feature>
<evidence type="ECO:0000256" key="1">
    <source>
        <dbReference type="ARBA" id="ARBA00004123"/>
    </source>
</evidence>
<evidence type="ECO:0000256" key="2">
    <source>
        <dbReference type="ARBA" id="ARBA00022553"/>
    </source>
</evidence>
<evidence type="ECO:0000313" key="9">
    <source>
        <dbReference type="EMBL" id="KAF2797540.1"/>
    </source>
</evidence>
<sequence length="2361" mass="265344">MAAGFDELIEFLLSEIALCSVEGAGSADFRRFIREFYEEKQLPGGFGRTFYEKVWDWVSNHGDIRIVYGNEARNFSLAEFEALELQETGANGADDATELQSPSSKHRLQLPSTPPAEALQLNVQSGTPLAQSSFQSSLRQRLLDEGHAIDKLSVPRPTDTLQLNVQPIPRNRLDISINNERVASQESTWTSEHIDAIPAISSDTSKTPQNFQSTKQDSKKRGRRKVPKGIRLTEPLFDDPSASTTAPRLYASQNRTWYAIAGHSIDLKRLPSMEFALLSIIAAQGASGIAQPDLVKVSGQDKRSVPHRTDELAKKGYIEKQPVQARKIRTSLCVHKRFVQEGHFLKGPGVVEDVFRDKSFIMSGFADLLYNLLKNVRIIAMRDLRRKLGVSTQEWTQRAVRFAVLRLHETGFLKRCRARKKGSKEVFLVCIKLLRPPNEEDVKNLNFRRKVNHAENPDILDPLESDEAGDALERDLDLEVDSDDIDRIPPQWTPNRLMANLIFEATDLSGSVGSDSSSLRDITVGKFWKRPMESYIGRLTDNWEQSQPLHLRHLALIRDTALTTEKKFIHYVYRTHGNYQKAIDEKGGSWEAVSKEALTKSSEDKQGPPKKGAQSGITLDPWGFLEINVNSFHRRDGSSTLTECRAAIDRGTRQGPHWDNALAQEMGYEKNRRSGAKYRPSRRALTQNEIMVRDQHKAETERKRIEQYAIKQATREARGSRTLKGTRKQQSVLGKGPTIQQRLALGLPPRGRLGFEVEAQIQAYRKKTGDPTAMPEVITREARPTRNPLLAREERLVQGLPEIPKAINPPIGLERGVPTSFAMPKNGRTKRVLNEPPLLTKEQRIARGLPERGRLKQSVIDEILRERDIAISSERTNTPASTEPDRDKEAVELTDFETQDNPEGLPASVTSPSFIDLKSHRDRIEIGIARLSAPTSTTHAVSQPEDALRTLNEESSVPPLAEAIERTPSSDTNQATGVPPVLVSLKRKVDELSQSSGPQAKKTRVETALPATAGPRASSYPTKKNPVALRSGPTKLATPELDTRVQEIIAKVTQRPRPGVYINPFATRPIPRGRPRRALMAIFKSARLMDMEWFQPDPNVMRTFPLPRSAIRKATPRQSQHVLEPSATVEPSPSGMSGIEHHNASPVVTSGGVDELKLGGDIVPPIEEQKASLAIEEFPSRLPAWNAINASVPRQPTTYQSPYAPTPVAQSLAPTPTETETEAGNASVAVSITSASVRGTPAATEEELDFSNAPEIRTISYSETRKRRTVYKHGVVLGRGNVWRLRTSIIHEILLRCNGLYPGNGEIAAPFYTLWDQRAGKNMVRPDRSTLTSTLKNMINDPEHKLKKFTFIMPSAHGSTNIERSIIAFTKVMPSSLEVKKLQRNMIITYPKRFYPEEIRELVSEEPTMRTKTLPEIDNSIEVSGMYPPTARKLDQRILASFKNRNTEMAKKKQNETKAPKPQNVEVKKTLLKRAQPRVDDRAKLPRLATLKDGPQRYQRKMTRPHLGEDRNKRTDSPARSKSSEDIPLSVLRPLQSKSSKVLPSNGGRHDDDNDSSSDEEAASYQAFTTLMDPSVCFYPSNGTFSTEFVIDPNIRKALSREPAKAASNSVQDIQRRSKNLDQTEKGRKRVRIAEESVTSPRKKPCIENQGLDLRVYGSRLDSDEFLGSNDDDDYVTETSHDEDDEELSPRPKARHRRSQDIDEPTLAQRLTGLTGNPDDPIYVPPVRKNYEKKPKRWTLTNSDKQRKPKKVAETLDPVDKFKKLCYSLIIASCMSGEDGWVDWEIVTNIYASDKAFDLPKAKNMWSWMQINMTSWLKTLSSTFQSSFLEAYENGKIASIEDPATYDWASLVQWALKHCQYPQPPLPADRSALCEYDVEESTYETFPRVDWYKKELSHVGRTQRLLHYAYANPLDIRTESRLFPGDKVSLARSWVRANTATPQAIYDGNLAHEKLSVLGIYTLEQAVLDLVDDGVLRMRKLKRLLPGRNYNFMTALALLYRRTFEVEDFIDAVKFKKTLDTAFACEDTKKRTITVAQTANNGAVMALLSLVNEGRVKLIPKLPPINNSLGAPLPRLSVWGFSEGDYVHRAIDRNRLFWDIDAVPTSTYQFGNPLDPTSSTEAEHLAVWPQLTEPPLPGKHNAHALLPIWSSIDGQTVTWPWWNRTLNLVLQSIMFQPGISVAEIHRNCPNNAMELFEVDLIVSWLLEVSAIKNTTPGTFEVKPGFWAAFGDCLIDNDDDWFGKHVKRKKATSMEWRQDYNLKFATLNNDVAGQATAMSEEFDEADGRIRGSGHDQTAIHRILQRPRQQYRAVKEAVEAPAPSTNTLTSQVQPGQEDVVMVDADVDAEGDLDAEGEVDDEML</sequence>
<reference evidence="9" key="1">
    <citation type="journal article" date="2020" name="Stud. Mycol.">
        <title>101 Dothideomycetes genomes: a test case for predicting lifestyles and emergence of pathogens.</title>
        <authorList>
            <person name="Haridas S."/>
            <person name="Albert R."/>
            <person name="Binder M."/>
            <person name="Bloem J."/>
            <person name="Labutti K."/>
            <person name="Salamov A."/>
            <person name="Andreopoulos B."/>
            <person name="Baker S."/>
            <person name="Barry K."/>
            <person name="Bills G."/>
            <person name="Bluhm B."/>
            <person name="Cannon C."/>
            <person name="Castanera R."/>
            <person name="Culley D."/>
            <person name="Daum C."/>
            <person name="Ezra D."/>
            <person name="Gonzalez J."/>
            <person name="Henrissat B."/>
            <person name="Kuo A."/>
            <person name="Liang C."/>
            <person name="Lipzen A."/>
            <person name="Lutzoni F."/>
            <person name="Magnuson J."/>
            <person name="Mondo S."/>
            <person name="Nolan M."/>
            <person name="Ohm R."/>
            <person name="Pangilinan J."/>
            <person name="Park H.-J."/>
            <person name="Ramirez L."/>
            <person name="Alfaro M."/>
            <person name="Sun H."/>
            <person name="Tritt A."/>
            <person name="Yoshinaga Y."/>
            <person name="Zwiers L.-H."/>
            <person name="Turgeon B."/>
            <person name="Goodwin S."/>
            <person name="Spatafora J."/>
            <person name="Crous P."/>
            <person name="Grigoriev I."/>
        </authorList>
    </citation>
    <scope>NUCLEOTIDE SEQUENCE</scope>
    <source>
        <strain evidence="9">CBS 109.77</strain>
    </source>
</reference>
<accession>A0A6A6XLZ0</accession>
<evidence type="ECO:0000259" key="8">
    <source>
        <dbReference type="Pfam" id="PF20222"/>
    </source>
</evidence>
<dbReference type="OrthoDB" id="5403573at2759"/>
<name>A0A6A6XLZ0_9PLEO</name>
<dbReference type="InterPro" id="IPR044210">
    <property type="entry name" value="Tfc3-like"/>
</dbReference>
<evidence type="ECO:0000256" key="6">
    <source>
        <dbReference type="SAM" id="MobiDB-lite"/>
    </source>
</evidence>
<feature type="compositionally biased region" description="Basic and acidic residues" evidence="6">
    <location>
        <begin position="1506"/>
        <end position="1525"/>
    </location>
</feature>
<feature type="compositionally biased region" description="Basic and acidic residues" evidence="6">
    <location>
        <begin position="595"/>
        <end position="607"/>
    </location>
</feature>
<feature type="compositionally biased region" description="Polar residues" evidence="6">
    <location>
        <begin position="1196"/>
        <end position="1213"/>
    </location>
</feature>
<dbReference type="GO" id="GO:0003677">
    <property type="term" value="F:DNA binding"/>
    <property type="evidence" value="ECO:0007669"/>
    <property type="project" value="UniProtKB-KW"/>
</dbReference>
<keyword evidence="4" id="KW-0804">Transcription</keyword>
<feature type="compositionally biased region" description="Polar residues" evidence="6">
    <location>
        <begin position="201"/>
        <end position="215"/>
    </location>
</feature>
<comment type="subcellular location">
    <subcellularLocation>
        <location evidence="1">Nucleus</location>
    </subcellularLocation>
</comment>
<feature type="region of interest" description="Disordered" evidence="6">
    <location>
        <begin position="199"/>
        <end position="245"/>
    </location>
</feature>
<feature type="compositionally biased region" description="Basic and acidic residues" evidence="6">
    <location>
        <begin position="1614"/>
        <end position="1626"/>
    </location>
</feature>
<protein>
    <submittedName>
        <fullName evidence="9">Uncharacterized protein</fullName>
    </submittedName>
</protein>
<dbReference type="GO" id="GO:0005634">
    <property type="term" value="C:nucleus"/>
    <property type="evidence" value="ECO:0007669"/>
    <property type="project" value="UniProtKB-SubCell"/>
</dbReference>
<feature type="region of interest" description="Disordered" evidence="6">
    <location>
        <begin position="989"/>
        <end position="1034"/>
    </location>
</feature>
<dbReference type="PANTHER" id="PTHR15180">
    <property type="entry name" value="GENERAL TRANSCRIPTION FACTOR 3C POLYPEPTIDE 1"/>
    <property type="match status" value="1"/>
</dbReference>
<keyword evidence="10" id="KW-1185">Reference proteome</keyword>
<dbReference type="Proteomes" id="UP000799757">
    <property type="component" value="Unassembled WGS sequence"/>
</dbReference>
<dbReference type="InterPro" id="IPR046488">
    <property type="entry name" value="Sfc3/Tfc3_C"/>
</dbReference>
<dbReference type="PANTHER" id="PTHR15180:SF1">
    <property type="entry name" value="GENERAL TRANSCRIPTION FACTOR 3C POLYPEPTIDE 1"/>
    <property type="match status" value="1"/>
</dbReference>
<feature type="compositionally biased region" description="Basic and acidic residues" evidence="6">
    <location>
        <begin position="1448"/>
        <end position="1459"/>
    </location>
</feature>
<evidence type="ECO:0000256" key="5">
    <source>
        <dbReference type="ARBA" id="ARBA00023242"/>
    </source>
</evidence>
<proteinExistence type="predicted"/>
<feature type="region of interest" description="Disordered" evidence="6">
    <location>
        <begin position="1448"/>
        <end position="1562"/>
    </location>
</feature>
<gene>
    <name evidence="9" type="ORF">K505DRAFT_372392</name>
</gene>
<dbReference type="GO" id="GO:0042791">
    <property type="term" value="P:5S class rRNA transcription by RNA polymerase III"/>
    <property type="evidence" value="ECO:0007669"/>
    <property type="project" value="TreeGrafter"/>
</dbReference>
<dbReference type="Pfam" id="PF20222">
    <property type="entry name" value="DUF6581"/>
    <property type="match status" value="1"/>
</dbReference>
<dbReference type="Pfam" id="PF04182">
    <property type="entry name" value="B-block_TFIIIC"/>
    <property type="match status" value="1"/>
</dbReference>
<dbReference type="GO" id="GO:0006384">
    <property type="term" value="P:transcription initiation at RNA polymerase III promoter"/>
    <property type="evidence" value="ECO:0007669"/>
    <property type="project" value="InterPro"/>
</dbReference>
<keyword evidence="5" id="KW-0539">Nucleus</keyword>
<keyword evidence="3" id="KW-0238">DNA-binding</keyword>
<dbReference type="GO" id="GO:0000127">
    <property type="term" value="C:transcription factor TFIIIC complex"/>
    <property type="evidence" value="ECO:0007669"/>
    <property type="project" value="InterPro"/>
</dbReference>
<feature type="compositionally biased region" description="Acidic residues" evidence="6">
    <location>
        <begin position="1553"/>
        <end position="1562"/>
    </location>
</feature>
<feature type="region of interest" description="Disordered" evidence="6">
    <location>
        <begin position="92"/>
        <end position="111"/>
    </location>
</feature>
<evidence type="ECO:0000256" key="4">
    <source>
        <dbReference type="ARBA" id="ARBA00023163"/>
    </source>
</evidence>
<feature type="region of interest" description="Disordered" evidence="6">
    <location>
        <begin position="595"/>
        <end position="617"/>
    </location>
</feature>
<evidence type="ECO:0000259" key="7">
    <source>
        <dbReference type="Pfam" id="PF04182"/>
    </source>
</evidence>
<organism evidence="9 10">
    <name type="scientific">Melanomma pulvis-pyrius CBS 109.77</name>
    <dbReference type="NCBI Taxonomy" id="1314802"/>
    <lineage>
        <taxon>Eukaryota</taxon>
        <taxon>Fungi</taxon>
        <taxon>Dikarya</taxon>
        <taxon>Ascomycota</taxon>
        <taxon>Pezizomycotina</taxon>
        <taxon>Dothideomycetes</taxon>
        <taxon>Pleosporomycetidae</taxon>
        <taxon>Pleosporales</taxon>
        <taxon>Melanommataceae</taxon>
        <taxon>Melanomma</taxon>
    </lineage>
</organism>
<feature type="region of interest" description="Disordered" evidence="6">
    <location>
        <begin position="934"/>
        <end position="956"/>
    </location>
</feature>
<feature type="compositionally biased region" description="Basic residues" evidence="6">
    <location>
        <begin position="218"/>
        <end position="228"/>
    </location>
</feature>